<sequence length="162" mass="16112">MVTPEQIRRWAPIAALAIGAVVVVVLVVIAFTGSPESSGDGEAYDPLGSADTSAPPFSIPPVKGCSAANSAQIEAVTDTLQPGTAIRNARTTRNGDFTYIAAVITSGGVDARDEPGLWAQRGNVLLAVGSTSSISSATPADSVGLYGTGSAASSAIGCAAGY</sequence>
<evidence type="ECO:0000313" key="2">
    <source>
        <dbReference type="EMBL" id="GAB33317.1"/>
    </source>
</evidence>
<reference evidence="2" key="1">
    <citation type="submission" date="2012-02" db="EMBL/GenBank/DDBJ databases">
        <title>Whole genome shotgun sequence of Gordonia otitidis NBRC 100426.</title>
        <authorList>
            <person name="Yoshida I."/>
            <person name="Hosoyama A."/>
            <person name="Tsuchikane K."/>
            <person name="Katsumata H."/>
            <person name="Yamazaki S."/>
            <person name="Fujita N."/>
        </authorList>
    </citation>
    <scope>NUCLEOTIDE SEQUENCE [LARGE SCALE GENOMIC DNA]</scope>
    <source>
        <strain evidence="2">NBRC 100426</strain>
    </source>
</reference>
<evidence type="ECO:0000256" key="1">
    <source>
        <dbReference type="SAM" id="Phobius"/>
    </source>
</evidence>
<accession>H5TIK9</accession>
<protein>
    <submittedName>
        <fullName evidence="2">Uncharacterized protein</fullName>
    </submittedName>
</protein>
<keyword evidence="1" id="KW-1133">Transmembrane helix</keyword>
<keyword evidence="1" id="KW-0472">Membrane</keyword>
<comment type="caution">
    <text evidence="2">The sequence shown here is derived from an EMBL/GenBank/DDBJ whole genome shotgun (WGS) entry which is preliminary data.</text>
</comment>
<organism evidence="2 3">
    <name type="scientific">Gordonia otitidis (strain DSM 44809 / CCUG 52243 / JCM 12355 / NBRC 100426 / IFM 10032)</name>
    <dbReference type="NCBI Taxonomy" id="1108044"/>
    <lineage>
        <taxon>Bacteria</taxon>
        <taxon>Bacillati</taxon>
        <taxon>Actinomycetota</taxon>
        <taxon>Actinomycetes</taxon>
        <taxon>Mycobacteriales</taxon>
        <taxon>Gordoniaceae</taxon>
        <taxon>Gordonia</taxon>
    </lineage>
</organism>
<keyword evidence="3" id="KW-1185">Reference proteome</keyword>
<dbReference type="STRING" id="1108044.GOOTI_062_00100"/>
<dbReference type="EMBL" id="BAFB01000062">
    <property type="protein sequence ID" value="GAB33317.1"/>
    <property type="molecule type" value="Genomic_DNA"/>
</dbReference>
<gene>
    <name evidence="2" type="ORF">GOOTI_062_00100</name>
</gene>
<evidence type="ECO:0000313" key="3">
    <source>
        <dbReference type="Proteomes" id="UP000005038"/>
    </source>
</evidence>
<proteinExistence type="predicted"/>
<feature type="transmembrane region" description="Helical" evidence="1">
    <location>
        <begin position="12"/>
        <end position="31"/>
    </location>
</feature>
<keyword evidence="1" id="KW-0812">Transmembrane</keyword>
<dbReference type="AlphaFoldDB" id="H5TIK9"/>
<name>H5TIK9_GORO1</name>
<dbReference type="Proteomes" id="UP000005038">
    <property type="component" value="Unassembled WGS sequence"/>
</dbReference>